<reference evidence="1" key="1">
    <citation type="journal article" date="2014" name="Front. Microbiol.">
        <title>High frequency of phylogenetically diverse reductive dehalogenase-homologous genes in deep subseafloor sedimentary metagenomes.</title>
        <authorList>
            <person name="Kawai M."/>
            <person name="Futagami T."/>
            <person name="Toyoda A."/>
            <person name="Takaki Y."/>
            <person name="Nishi S."/>
            <person name="Hori S."/>
            <person name="Arai W."/>
            <person name="Tsubouchi T."/>
            <person name="Morono Y."/>
            <person name="Uchiyama I."/>
            <person name="Ito T."/>
            <person name="Fujiyama A."/>
            <person name="Inagaki F."/>
            <person name="Takami H."/>
        </authorList>
    </citation>
    <scope>NUCLEOTIDE SEQUENCE</scope>
    <source>
        <strain evidence="1">Expedition CK06-06</strain>
    </source>
</reference>
<evidence type="ECO:0000313" key="1">
    <source>
        <dbReference type="EMBL" id="GAI88812.1"/>
    </source>
</evidence>
<dbReference type="EMBL" id="BARW01020132">
    <property type="protein sequence ID" value="GAI88812.1"/>
    <property type="molecule type" value="Genomic_DNA"/>
</dbReference>
<dbReference type="AlphaFoldDB" id="X1S6Y8"/>
<feature type="non-terminal residue" evidence="1">
    <location>
        <position position="1"/>
    </location>
</feature>
<accession>X1S6Y8</accession>
<organism evidence="1">
    <name type="scientific">marine sediment metagenome</name>
    <dbReference type="NCBI Taxonomy" id="412755"/>
    <lineage>
        <taxon>unclassified sequences</taxon>
        <taxon>metagenomes</taxon>
        <taxon>ecological metagenomes</taxon>
    </lineage>
</organism>
<gene>
    <name evidence="1" type="ORF">S12H4_34072</name>
</gene>
<sequence length="78" mass="8712">SDLIDTLTSKTVDGTVHSVFDHACNIQLDKNSLITLISPKLPNCPSTLASFASERPTERKKILLVLQALRWSTYRVRS</sequence>
<comment type="caution">
    <text evidence="1">The sequence shown here is derived from an EMBL/GenBank/DDBJ whole genome shotgun (WGS) entry which is preliminary data.</text>
</comment>
<name>X1S6Y8_9ZZZZ</name>
<protein>
    <submittedName>
        <fullName evidence="1">Uncharacterized protein</fullName>
    </submittedName>
</protein>
<proteinExistence type="predicted"/>